<dbReference type="AlphaFoldDB" id="A0A0P9JGD1"/>
<dbReference type="Proteomes" id="UP000050297">
    <property type="component" value="Unassembled WGS sequence"/>
</dbReference>
<protein>
    <submittedName>
        <fullName evidence="1">Uncharacterized protein</fullName>
    </submittedName>
</protein>
<proteinExistence type="predicted"/>
<sequence length="185" mass="20965">MNPHVQHFDGVAFVHNPYLAGTALRQDIFERQFRVLAHGQAELADDDGFAHTFWMPLTIELAQCGLLEQCLLKALHYLVSGNAGFIGDAVLDFRPERISVQDRGGQTVLSGLVRQSTLTWLPPYCTGEELLLAEAQIRRLLAEAIDEDRWDNHSTANNLRRQADHLQARIIPARWRPHVLKLLNI</sequence>
<reference evidence="1 2" key="1">
    <citation type="submission" date="2015-09" db="EMBL/GenBank/DDBJ databases">
        <title>Genome announcement of multiple Pseudomonas syringae strains.</title>
        <authorList>
            <person name="Thakur S."/>
            <person name="Wang P.W."/>
            <person name="Gong Y."/>
            <person name="Weir B.S."/>
            <person name="Guttman D.S."/>
        </authorList>
    </citation>
    <scope>NUCLEOTIDE SEQUENCE [LARGE SCALE GENOMIC DNA]</scope>
    <source>
        <strain evidence="1 2">ICMP2802</strain>
    </source>
</reference>
<evidence type="ECO:0000313" key="1">
    <source>
        <dbReference type="EMBL" id="KPW23717.1"/>
    </source>
</evidence>
<gene>
    <name evidence="1" type="ORF">ALO91_00946</name>
</gene>
<accession>A0A0P9JGD1</accession>
<dbReference type="RefSeq" id="WP_057449884.1">
    <property type="nucleotide sequence ID" value="NZ_LJPM01000142.1"/>
</dbReference>
<comment type="caution">
    <text evidence="1">The sequence shown here is derived from an EMBL/GenBank/DDBJ whole genome shotgun (WGS) entry which is preliminary data.</text>
</comment>
<dbReference type="EMBL" id="LJPM01000142">
    <property type="protein sequence ID" value="KPW23717.1"/>
    <property type="molecule type" value="Genomic_DNA"/>
</dbReference>
<name>A0A0P9JGD1_PSESX</name>
<dbReference type="PATRIC" id="fig|199198.5.peg.1375"/>
<organism evidence="1 2">
    <name type="scientific">Pseudomonas syringae pv. aceris</name>
    <dbReference type="NCBI Taxonomy" id="199198"/>
    <lineage>
        <taxon>Bacteria</taxon>
        <taxon>Pseudomonadati</taxon>
        <taxon>Pseudomonadota</taxon>
        <taxon>Gammaproteobacteria</taxon>
        <taxon>Pseudomonadales</taxon>
        <taxon>Pseudomonadaceae</taxon>
        <taxon>Pseudomonas</taxon>
        <taxon>Pseudomonas syringae</taxon>
    </lineage>
</organism>
<evidence type="ECO:0000313" key="2">
    <source>
        <dbReference type="Proteomes" id="UP000050297"/>
    </source>
</evidence>